<evidence type="ECO:0000313" key="3">
    <source>
        <dbReference type="Proteomes" id="UP001376459"/>
    </source>
</evidence>
<proteinExistence type="predicted"/>
<name>A0ABU8UJV1_9ACTN</name>
<feature type="compositionally biased region" description="Pro residues" evidence="1">
    <location>
        <begin position="39"/>
        <end position="73"/>
    </location>
</feature>
<reference evidence="2 3" key="1">
    <citation type="submission" date="2024-03" db="EMBL/GenBank/DDBJ databases">
        <title>Novel Streptomyces species of biotechnological and ecological value are a feature of Machair soil.</title>
        <authorList>
            <person name="Prole J.R."/>
            <person name="Goodfellow M."/>
            <person name="Allenby N."/>
            <person name="Ward A.C."/>
        </authorList>
    </citation>
    <scope>NUCLEOTIDE SEQUENCE [LARGE SCALE GENOMIC DNA]</scope>
    <source>
        <strain evidence="2 3">MS1.AVA.1</strain>
    </source>
</reference>
<dbReference type="EMBL" id="JBBKAK010000001">
    <property type="protein sequence ID" value="MEJ8669198.1"/>
    <property type="molecule type" value="Genomic_DNA"/>
</dbReference>
<protein>
    <submittedName>
        <fullName evidence="2">Uncharacterized protein</fullName>
    </submittedName>
</protein>
<organism evidence="2 3">
    <name type="scientific">Streptomyces machairae</name>
    <dbReference type="NCBI Taxonomy" id="3134109"/>
    <lineage>
        <taxon>Bacteria</taxon>
        <taxon>Bacillati</taxon>
        <taxon>Actinomycetota</taxon>
        <taxon>Actinomycetes</taxon>
        <taxon>Kitasatosporales</taxon>
        <taxon>Streptomycetaceae</taxon>
        <taxon>Streptomyces</taxon>
    </lineage>
</organism>
<sequence>MTGQVPEIWVADLARALDAVGDDPALQRRAARLLGFADEPPPPGPPPDPATGAPAPAPPGPPAEEPPLPPPARRPGDVGAPPEPPPPDIGPGPSEGIPDRPARPCWNPSAWTPSNPPTGKPSAPSTR</sequence>
<accession>A0ABU8UJV1</accession>
<gene>
    <name evidence="2" type="ORF">WKI71_14255</name>
</gene>
<evidence type="ECO:0000256" key="1">
    <source>
        <dbReference type="SAM" id="MobiDB-lite"/>
    </source>
</evidence>
<keyword evidence="3" id="KW-1185">Reference proteome</keyword>
<dbReference type="PRINTS" id="PR01217">
    <property type="entry name" value="PRICHEXTENSN"/>
</dbReference>
<dbReference type="Proteomes" id="UP001376459">
    <property type="component" value="Unassembled WGS sequence"/>
</dbReference>
<feature type="region of interest" description="Disordered" evidence="1">
    <location>
        <begin position="30"/>
        <end position="127"/>
    </location>
</feature>
<comment type="caution">
    <text evidence="2">The sequence shown here is derived from an EMBL/GenBank/DDBJ whole genome shotgun (WGS) entry which is preliminary data.</text>
</comment>
<feature type="compositionally biased region" description="Pro residues" evidence="1">
    <location>
        <begin position="81"/>
        <end position="90"/>
    </location>
</feature>
<evidence type="ECO:0000313" key="2">
    <source>
        <dbReference type="EMBL" id="MEJ8669198.1"/>
    </source>
</evidence>